<evidence type="ECO:0000256" key="1">
    <source>
        <dbReference type="SAM" id="SignalP"/>
    </source>
</evidence>
<name>A0ABV8W535_9FLAO</name>
<protein>
    <recommendedName>
        <fullName evidence="4">Lipoprotein</fullName>
    </recommendedName>
</protein>
<reference evidence="3" key="1">
    <citation type="journal article" date="2019" name="Int. J. Syst. Evol. Microbiol.">
        <title>The Global Catalogue of Microorganisms (GCM) 10K type strain sequencing project: providing services to taxonomists for standard genome sequencing and annotation.</title>
        <authorList>
            <consortium name="The Broad Institute Genomics Platform"/>
            <consortium name="The Broad Institute Genome Sequencing Center for Infectious Disease"/>
            <person name="Wu L."/>
            <person name="Ma J."/>
        </authorList>
    </citation>
    <scope>NUCLEOTIDE SEQUENCE [LARGE SCALE GENOMIC DNA]</scope>
    <source>
        <strain evidence="3">CGMCC 1.15345</strain>
    </source>
</reference>
<keyword evidence="1" id="KW-0732">Signal</keyword>
<evidence type="ECO:0000313" key="3">
    <source>
        <dbReference type="Proteomes" id="UP001595719"/>
    </source>
</evidence>
<evidence type="ECO:0000313" key="2">
    <source>
        <dbReference type="EMBL" id="MFC4391084.1"/>
    </source>
</evidence>
<dbReference type="PROSITE" id="PS51257">
    <property type="entry name" value="PROKAR_LIPOPROTEIN"/>
    <property type="match status" value="1"/>
</dbReference>
<dbReference type="EMBL" id="JBHSCO010000002">
    <property type="protein sequence ID" value="MFC4391084.1"/>
    <property type="molecule type" value="Genomic_DNA"/>
</dbReference>
<keyword evidence="3" id="KW-1185">Reference proteome</keyword>
<gene>
    <name evidence="2" type="ORF">ACFOY0_08755</name>
</gene>
<feature type="chain" id="PRO_5045966880" description="Lipoprotein" evidence="1">
    <location>
        <begin position="22"/>
        <end position="227"/>
    </location>
</feature>
<dbReference type="Proteomes" id="UP001595719">
    <property type="component" value="Unassembled WGS sequence"/>
</dbReference>
<comment type="caution">
    <text evidence="2">The sequence shown here is derived from an EMBL/GenBank/DDBJ whole genome shotgun (WGS) entry which is preliminary data.</text>
</comment>
<sequence length="227" mass="24422">MKKIILSFLALAAISITSCSTDEQTATPQGATQAQEQQVTNKTAKTALAEICSETSTSVTVNRWQAPSSVDSNWTPVAATIGSVNVQWEGIYGASIRPVSNTDHWYVGTVDLDSECDFWNEWKSTIVVKNANLGTAPTDKYNILGYDGTISGTNYGLGYYSYNITTHIMTPARAIVIWKAVDTVPSSLNSQSITNPSAATEAYLVKVTAVTPGSSSSTINYTWTKVL</sequence>
<feature type="signal peptide" evidence="1">
    <location>
        <begin position="1"/>
        <end position="21"/>
    </location>
</feature>
<dbReference type="RefSeq" id="WP_179006116.1">
    <property type="nucleotide sequence ID" value="NZ_JBHSCO010000002.1"/>
</dbReference>
<evidence type="ECO:0008006" key="4">
    <source>
        <dbReference type="Google" id="ProtNLM"/>
    </source>
</evidence>
<organism evidence="2 3">
    <name type="scientific">Flavobacterium quisquiliarum</name>
    <dbReference type="NCBI Taxonomy" id="1834436"/>
    <lineage>
        <taxon>Bacteria</taxon>
        <taxon>Pseudomonadati</taxon>
        <taxon>Bacteroidota</taxon>
        <taxon>Flavobacteriia</taxon>
        <taxon>Flavobacteriales</taxon>
        <taxon>Flavobacteriaceae</taxon>
        <taxon>Flavobacterium</taxon>
    </lineage>
</organism>
<accession>A0ABV8W535</accession>
<proteinExistence type="predicted"/>